<keyword evidence="3" id="KW-0472">Membrane</keyword>
<dbReference type="InterPro" id="IPR025157">
    <property type="entry name" value="Hemagglutinin_rpt"/>
</dbReference>
<evidence type="ECO:0000256" key="2">
    <source>
        <dbReference type="SAM" id="MobiDB-lite"/>
    </source>
</evidence>
<evidence type="ECO:0000256" key="3">
    <source>
        <dbReference type="SAM" id="Phobius"/>
    </source>
</evidence>
<feature type="region of interest" description="Disordered" evidence="2">
    <location>
        <begin position="366"/>
        <end position="385"/>
    </location>
</feature>
<proteinExistence type="predicted"/>
<organism evidence="4 5">
    <name type="scientific">Pseudomonas corrugata</name>
    <dbReference type="NCBI Taxonomy" id="47879"/>
    <lineage>
        <taxon>Bacteria</taxon>
        <taxon>Pseudomonadati</taxon>
        <taxon>Pseudomonadota</taxon>
        <taxon>Gammaproteobacteria</taxon>
        <taxon>Pseudomonadales</taxon>
        <taxon>Pseudomonadaceae</taxon>
        <taxon>Pseudomonas</taxon>
    </lineage>
</organism>
<protein>
    <submittedName>
        <fullName evidence="4">Hemagglutinin repeat-containing protein</fullName>
    </submittedName>
</protein>
<evidence type="ECO:0000313" key="5">
    <source>
        <dbReference type="Proteomes" id="UP000663914"/>
    </source>
</evidence>
<dbReference type="Proteomes" id="UP000663914">
    <property type="component" value="Chromosome"/>
</dbReference>
<evidence type="ECO:0000313" key="4">
    <source>
        <dbReference type="EMBL" id="QTH15034.1"/>
    </source>
</evidence>
<keyword evidence="3" id="KW-1133">Transmembrane helix</keyword>
<accession>A0A8B6UT07</accession>
<dbReference type="GO" id="GO:0003824">
    <property type="term" value="F:catalytic activity"/>
    <property type="evidence" value="ECO:0007669"/>
    <property type="project" value="UniProtKB-ARBA"/>
</dbReference>
<dbReference type="AlphaFoldDB" id="A0A8B6UT07"/>
<name>A0A8B6UT07_9PSED</name>
<keyword evidence="3" id="KW-0812">Transmembrane</keyword>
<reference evidence="4" key="1">
    <citation type="book" date="2019" name="MICROBIAL BIOTECHNOLOGY" publisher="Unknown Publisher">
        <title>Optimization of recombineering for directed mutagenesis of bacteria Pseudomonas corrugata 3'.</title>
        <authorList>
            <person name="Buinitskaja S.V."/>
            <person name="Pilipenok N."/>
            <person name="Valentovich L.N."/>
        </authorList>
    </citation>
    <scope>NUCLEOTIDE SEQUENCE</scope>
    <source>
        <strain evidence="4">3prime</strain>
    </source>
</reference>
<feature type="transmembrane region" description="Helical" evidence="3">
    <location>
        <begin position="650"/>
        <end position="675"/>
    </location>
</feature>
<feature type="coiled-coil region" evidence="1">
    <location>
        <begin position="554"/>
        <end position="581"/>
    </location>
</feature>
<sequence length="680" mass="69775">MNVGAGPRTDTGADGAFSTRITVNQQLSPDLAQQQINPVTLPGFDLPTGQNGLFRLNEGTGTPTQGSGLTQVRGLPDRSFQANPQKYLIETNPALTDKGMGTGHDVTHINSTVDTGLLVLKSGQDTTLAGAQVRADAIKADIGGNLNIASRQDEASRKNKQTSGGIGVSICVPPFCLGSMVSGSAEFVGSKMNSDYRAVTDQTGLFAGGGYDIYVGKNTTLQGAVIASEASVDKNHLSTGRLLVSDIKNKSDIKSQPAGLSYSGATAGFSDARSGGGGAIPLMLKDSDSSKTRSAVSPGIITVRDAAGANDLVGLNRDTANANKQLDRPDEKAMQERIDLIQSSAQLSGSVINMVAEAKMNEANKLRKQADAQSDAGSPGAAETARAADAAFAEAQRWQVGGDKKMMADIASGLFAAGLGGATGGTAVGIVANTTSSDIFSKIGDYAQARSVDPKSDAATRAAWAEGGAARVMLHALAGAAIGLSSGSAQSGALGAGASAALMPAIADALEKNGIKGADQDALAALIATGVGGIAGSGSGTTGVVVAGGNAMSVDVYNRAAHEAEKAAIKAEAEKGDFTEENLEKALCYSIKCWAQLDRGSKEYHDAYLTEADMVGLSNELEWIDAQRDNGLFQYSRWTDAPLDFATRDLIPLGGSAVSIVGGAWVFIQVVFYVLPEEVA</sequence>
<gene>
    <name evidence="4" type="ORF">C4C32_03755</name>
</gene>
<evidence type="ECO:0000256" key="1">
    <source>
        <dbReference type="SAM" id="Coils"/>
    </source>
</evidence>
<keyword evidence="1" id="KW-0175">Coiled coil</keyword>
<dbReference type="Pfam" id="PF13332">
    <property type="entry name" value="Fil_haemagg_2"/>
    <property type="match status" value="1"/>
</dbReference>
<dbReference type="EMBL" id="CP072011">
    <property type="protein sequence ID" value="QTH15034.1"/>
    <property type="molecule type" value="Genomic_DNA"/>
</dbReference>
<reference evidence="4" key="2">
    <citation type="submission" date="2021-03" db="EMBL/GenBank/DDBJ databases">
        <authorList>
            <person name="Valentovich L.N."/>
            <person name="Akhremchuk A.E."/>
            <person name="Miamin V.E."/>
        </authorList>
    </citation>
    <scope>NUCLEOTIDE SEQUENCE</scope>
    <source>
        <strain evidence="4">3prime</strain>
    </source>
</reference>